<feature type="compositionally biased region" description="Basic and acidic residues" evidence="3">
    <location>
        <begin position="86"/>
        <end position="100"/>
    </location>
</feature>
<keyword evidence="5" id="KW-1185">Reference proteome</keyword>
<dbReference type="RefSeq" id="XP_056042162.1">
    <property type="nucleotide sequence ID" value="XM_056189395.1"/>
</dbReference>
<feature type="compositionally biased region" description="Basic and acidic residues" evidence="3">
    <location>
        <begin position="386"/>
        <end position="410"/>
    </location>
</feature>
<protein>
    <submittedName>
        <fullName evidence="4">SPT2 chromatin protein-domain-containing protein</fullName>
    </submittedName>
</protein>
<dbReference type="AlphaFoldDB" id="A0AAD7QNL6"/>
<comment type="caution">
    <text evidence="4">The sequence shown here is derived from an EMBL/GenBank/DDBJ whole genome shotgun (WGS) entry which is preliminary data.</text>
</comment>
<dbReference type="InterPro" id="IPR013256">
    <property type="entry name" value="Chromatin_SPT2"/>
</dbReference>
<gene>
    <name evidence="4" type="ORF">POJ06DRAFT_269795</name>
</gene>
<evidence type="ECO:0000256" key="1">
    <source>
        <dbReference type="ARBA" id="ARBA00006461"/>
    </source>
</evidence>
<keyword evidence="2" id="KW-0175">Coiled coil</keyword>
<evidence type="ECO:0000313" key="5">
    <source>
        <dbReference type="Proteomes" id="UP001217417"/>
    </source>
</evidence>
<feature type="region of interest" description="Disordered" evidence="3">
    <location>
        <begin position="168"/>
        <end position="350"/>
    </location>
</feature>
<feature type="compositionally biased region" description="Polar residues" evidence="3">
    <location>
        <begin position="20"/>
        <end position="30"/>
    </location>
</feature>
<comment type="similarity">
    <text evidence="1">Belongs to the SPT2 family.</text>
</comment>
<feature type="compositionally biased region" description="Acidic residues" evidence="3">
    <location>
        <begin position="312"/>
        <end position="331"/>
    </location>
</feature>
<dbReference type="EMBL" id="JARPMG010000008">
    <property type="protein sequence ID" value="KAJ8098712.1"/>
    <property type="molecule type" value="Genomic_DNA"/>
</dbReference>
<feature type="compositionally biased region" description="Low complexity" evidence="3">
    <location>
        <begin position="36"/>
        <end position="49"/>
    </location>
</feature>
<dbReference type="Pfam" id="PF08243">
    <property type="entry name" value="SPT2"/>
    <property type="match status" value="1"/>
</dbReference>
<feature type="region of interest" description="Disordered" evidence="3">
    <location>
        <begin position="1"/>
        <end position="146"/>
    </location>
</feature>
<reference evidence="4" key="1">
    <citation type="submission" date="2023-03" db="EMBL/GenBank/DDBJ databases">
        <title>Near-Complete genome sequence of Lipomyces tetrasporous NRRL Y-64009, an oleaginous yeast capable of growing on lignocellulosic hydrolysates.</title>
        <authorList>
            <consortium name="Lawrence Berkeley National Laboratory"/>
            <person name="Jagtap S.S."/>
            <person name="Liu J.-J."/>
            <person name="Walukiewicz H.E."/>
            <person name="Pangilinan J."/>
            <person name="Lipzen A."/>
            <person name="Ahrendt S."/>
            <person name="Koriabine M."/>
            <person name="Cobaugh K."/>
            <person name="Salamov A."/>
            <person name="Yoshinaga Y."/>
            <person name="Ng V."/>
            <person name="Daum C."/>
            <person name="Grigoriev I.V."/>
            <person name="Slininger P.J."/>
            <person name="Dien B.S."/>
            <person name="Jin Y.-S."/>
            <person name="Rao C.V."/>
        </authorList>
    </citation>
    <scope>NUCLEOTIDE SEQUENCE</scope>
    <source>
        <strain evidence="4">NRRL Y-64009</strain>
    </source>
</reference>
<feature type="region of interest" description="Disordered" evidence="3">
    <location>
        <begin position="386"/>
        <end position="416"/>
    </location>
</feature>
<feature type="compositionally biased region" description="Polar residues" evidence="3">
    <location>
        <begin position="276"/>
        <end position="289"/>
    </location>
</feature>
<feature type="compositionally biased region" description="Low complexity" evidence="3">
    <location>
        <begin position="104"/>
        <end position="119"/>
    </location>
</feature>
<evidence type="ECO:0000256" key="3">
    <source>
        <dbReference type="SAM" id="MobiDB-lite"/>
    </source>
</evidence>
<name>A0AAD7QNL6_9ASCO</name>
<proteinExistence type="inferred from homology"/>
<feature type="compositionally biased region" description="Low complexity" evidence="3">
    <location>
        <begin position="7"/>
        <end position="19"/>
    </location>
</feature>
<organism evidence="4 5">
    <name type="scientific">Lipomyces tetrasporus</name>
    <dbReference type="NCBI Taxonomy" id="54092"/>
    <lineage>
        <taxon>Eukaryota</taxon>
        <taxon>Fungi</taxon>
        <taxon>Dikarya</taxon>
        <taxon>Ascomycota</taxon>
        <taxon>Saccharomycotina</taxon>
        <taxon>Lipomycetes</taxon>
        <taxon>Lipomycetales</taxon>
        <taxon>Lipomycetaceae</taxon>
        <taxon>Lipomyces</taxon>
    </lineage>
</organism>
<accession>A0AAD7QNL6</accession>
<evidence type="ECO:0000313" key="4">
    <source>
        <dbReference type="EMBL" id="KAJ8098712.1"/>
    </source>
</evidence>
<dbReference type="Proteomes" id="UP001217417">
    <property type="component" value="Unassembled WGS sequence"/>
</dbReference>
<dbReference type="SMART" id="SM00784">
    <property type="entry name" value="SPT2"/>
    <property type="match status" value="1"/>
</dbReference>
<feature type="compositionally biased region" description="Polar residues" evidence="3">
    <location>
        <begin position="50"/>
        <end position="59"/>
    </location>
</feature>
<dbReference type="GeneID" id="80884561"/>
<feature type="compositionally biased region" description="Polar residues" evidence="3">
    <location>
        <begin position="198"/>
        <end position="216"/>
    </location>
</feature>
<evidence type="ECO:0000256" key="2">
    <source>
        <dbReference type="ARBA" id="ARBA00023054"/>
    </source>
</evidence>
<sequence length="416" mass="44914">MFSQLLAAASSSSPSKASSTEIARSRTGSVKSAVRSQNVNSENAASVSNYQIKSGNTVPLGTAADTKPSPIAMKNDDASMTSTAISKDRAKQRATFERLKAQRAKSSSASTGQAASSSAPGKTSDAMKRPGSAHPEPGSAVASASVLATNRKKPNFLDILKEAEKVDSEKLKFTVKVRDPKKKPEKTMSKVPGKRLSHSPSPSVGNPPTKSSTTTADGRALDSRAAKNISNLDRKSRPSTSPSIKGASQDISGRKLLKGRQNSTVRSGASKIAAPTPTNVKLPSRSVQKPHTPAPFAKPMEGLLKKNKAAEESDESLDDFIVSDDEEEDDGYGPSRRAGEKNGPGYDREEIWNLFRRGGRSRNYDYEDDDDNMETAGFDVLREEMRSTAHARKEDDMMEAEERRLAEEKKKRLKRA</sequence>
<feature type="compositionally biased region" description="Basic and acidic residues" evidence="3">
    <location>
        <begin position="168"/>
        <end position="178"/>
    </location>
</feature>